<protein>
    <submittedName>
        <fullName evidence="1">Uncharacterized protein</fullName>
    </submittedName>
</protein>
<dbReference type="HOGENOM" id="CLU_701813_0_0_10"/>
<dbReference type="OrthoDB" id="10018779at2"/>
<name>D1PAZ5_9BACT</name>
<evidence type="ECO:0000313" key="2">
    <source>
        <dbReference type="Proteomes" id="UP000004477"/>
    </source>
</evidence>
<dbReference type="RefSeq" id="WP_006847088.1">
    <property type="nucleotide sequence ID" value="NZ_CP085932.1"/>
</dbReference>
<reference evidence="1" key="1">
    <citation type="submission" date="2009-11" db="EMBL/GenBank/DDBJ databases">
        <authorList>
            <person name="Weinstock G."/>
            <person name="Sodergren E."/>
            <person name="Clifton S."/>
            <person name="Fulton L."/>
            <person name="Fulton B."/>
            <person name="Courtney L."/>
            <person name="Fronick C."/>
            <person name="Harrison M."/>
            <person name="Strong C."/>
            <person name="Farmer C."/>
            <person name="Delahaunty K."/>
            <person name="Markovic C."/>
            <person name="Hall O."/>
            <person name="Minx P."/>
            <person name="Tomlinson C."/>
            <person name="Mitreva M."/>
            <person name="Nelson J."/>
            <person name="Hou S."/>
            <person name="Wollam A."/>
            <person name="Pepin K.H."/>
            <person name="Johnson M."/>
            <person name="Bhonagiri V."/>
            <person name="Nash W.E."/>
            <person name="Warren W."/>
            <person name="Chinwalla A."/>
            <person name="Mardis E.R."/>
            <person name="Wilson R.K."/>
        </authorList>
    </citation>
    <scope>NUCLEOTIDE SEQUENCE [LARGE SCALE GENOMIC DNA]</scope>
    <source>
        <strain evidence="1">DSM 18205</strain>
    </source>
</reference>
<dbReference type="GeneID" id="69848632"/>
<evidence type="ECO:0000313" key="1">
    <source>
        <dbReference type="EMBL" id="EFB35952.1"/>
    </source>
</evidence>
<keyword evidence="2" id="KW-1185">Reference proteome</keyword>
<gene>
    <name evidence="1" type="ORF">PREVCOP_04370</name>
</gene>
<comment type="caution">
    <text evidence="1">The sequence shown here is derived from an EMBL/GenBank/DDBJ whole genome shotgun (WGS) entry which is preliminary data.</text>
</comment>
<accession>D1PAZ5</accession>
<dbReference type="AlphaFoldDB" id="D1PAZ5"/>
<organism evidence="1 2">
    <name type="scientific">Segatella copri DSM 18205</name>
    <dbReference type="NCBI Taxonomy" id="537011"/>
    <lineage>
        <taxon>Bacteria</taxon>
        <taxon>Pseudomonadati</taxon>
        <taxon>Bacteroidota</taxon>
        <taxon>Bacteroidia</taxon>
        <taxon>Bacteroidales</taxon>
        <taxon>Prevotellaceae</taxon>
        <taxon>Segatella</taxon>
    </lineage>
</organism>
<dbReference type="EMBL" id="ACBX02000011">
    <property type="protein sequence ID" value="EFB35952.1"/>
    <property type="molecule type" value="Genomic_DNA"/>
</dbReference>
<sequence>MQYTTVLDASDKSFESIIQNAMAFEDSKILAAIQSRDYEENDVYLFCTDLKISTARLEKEYLALKEFAKVFNKLYATNYNQCFNTALTLSRKLRSTISSTKKIFRKMCPVVRKNTAYTKEQNIKLSVFDHSFLTGLPYSEDMFGLENYPECVKDLCLSARNFFLKLTGIMLLCREIIQKERYIRTHPDLCNKIYQENYQEVAKKSHDTINAFKSLGTTLPIDAMSKRIHGPKSLQQAICDCFHVFNPSQFQLFVIFDTIEKGKKAGLTCEESILWPNNHDLAKQVRLVIEHFDELDIEGRYNKKLNKHHIKAKVIVMVMEWAGIIGSGKEAKFIKYFQNTYHGKYLVPAGNSGSNGSKNKFTEEEYAQFVEKIKPIINSKKEKAVAIPIHVTA</sequence>
<dbReference type="Proteomes" id="UP000004477">
    <property type="component" value="Unassembled WGS sequence"/>
</dbReference>
<proteinExistence type="predicted"/>
<dbReference type="PaxDb" id="537011-PREVCOP_04370"/>